<feature type="region of interest" description="Disordered" evidence="1">
    <location>
        <begin position="317"/>
        <end position="385"/>
    </location>
</feature>
<dbReference type="InterPro" id="IPR011049">
    <property type="entry name" value="Serralysin-like_metalloprot_C"/>
</dbReference>
<keyword evidence="4" id="KW-1185">Reference proteome</keyword>
<keyword evidence="3" id="KW-0378">Hydrolase</keyword>
<reference evidence="3 4" key="1">
    <citation type="submission" date="2016-10" db="EMBL/GenBank/DDBJ databases">
        <authorList>
            <person name="de Groot N.N."/>
        </authorList>
    </citation>
    <scope>NUCLEOTIDE SEQUENCE [LARGE SCALE GENOMIC DNA]</scope>
    <source>
        <strain evidence="3 4">DSM 19548</strain>
    </source>
</reference>
<dbReference type="Proteomes" id="UP000198728">
    <property type="component" value="Unassembled WGS sequence"/>
</dbReference>
<dbReference type="Pfam" id="PF07632">
    <property type="entry name" value="Sde182_NH-like"/>
    <property type="match status" value="1"/>
</dbReference>
<gene>
    <name evidence="3" type="ORF">SAMN04488094_11672</name>
</gene>
<organism evidence="3 4">
    <name type="scientific">Tropicimonas isoalkanivorans</name>
    <dbReference type="NCBI Taxonomy" id="441112"/>
    <lineage>
        <taxon>Bacteria</taxon>
        <taxon>Pseudomonadati</taxon>
        <taxon>Pseudomonadota</taxon>
        <taxon>Alphaproteobacteria</taxon>
        <taxon>Rhodobacterales</taxon>
        <taxon>Roseobacteraceae</taxon>
        <taxon>Tropicimonas</taxon>
    </lineage>
</organism>
<dbReference type="SUPFAM" id="SSF51120">
    <property type="entry name" value="beta-Roll"/>
    <property type="match status" value="2"/>
</dbReference>
<accession>A0A1I1Q2T1</accession>
<dbReference type="SUPFAM" id="SSF53590">
    <property type="entry name" value="Nucleoside hydrolase"/>
    <property type="match status" value="1"/>
</dbReference>
<dbReference type="InterPro" id="IPR011483">
    <property type="entry name" value="Sde182_NH-like"/>
</dbReference>
<feature type="compositionally biased region" description="Low complexity" evidence="1">
    <location>
        <begin position="356"/>
        <end position="372"/>
    </location>
</feature>
<evidence type="ECO:0000313" key="3">
    <source>
        <dbReference type="EMBL" id="SFD13533.1"/>
    </source>
</evidence>
<name>A0A1I1Q2T1_9RHOB</name>
<dbReference type="InterPro" id="IPR001343">
    <property type="entry name" value="Hemolysn_Ca-bd"/>
</dbReference>
<dbReference type="GO" id="GO:0016799">
    <property type="term" value="F:hydrolase activity, hydrolyzing N-glycosyl compounds"/>
    <property type="evidence" value="ECO:0007669"/>
    <property type="project" value="InterPro"/>
</dbReference>
<dbReference type="Gene3D" id="2.150.10.10">
    <property type="entry name" value="Serralysin-like metalloprotease, C-terminal"/>
    <property type="match status" value="2"/>
</dbReference>
<dbReference type="PRINTS" id="PR00313">
    <property type="entry name" value="CABNDNGRPT"/>
</dbReference>
<dbReference type="GO" id="GO:0005509">
    <property type="term" value="F:calcium ion binding"/>
    <property type="evidence" value="ECO:0007669"/>
    <property type="project" value="InterPro"/>
</dbReference>
<dbReference type="Pfam" id="PF00353">
    <property type="entry name" value="HemolysinCabind"/>
    <property type="match status" value="2"/>
</dbReference>
<dbReference type="AlphaFoldDB" id="A0A1I1Q2T1"/>
<dbReference type="EMBL" id="FOLG01000016">
    <property type="protein sequence ID" value="SFD13533.1"/>
    <property type="molecule type" value="Genomic_DNA"/>
</dbReference>
<evidence type="ECO:0000259" key="2">
    <source>
        <dbReference type="Pfam" id="PF07632"/>
    </source>
</evidence>
<sequence length="696" mass="72758">MSDQPKVIISTDIGGNDKDDAQSLIHALLYADKMDYRGFIGTTSDAKNIDSITPMNRIIDAYAKDLSNLRTAGDYPSAAELRALVTQGATEGDWPGALSDGAKLIIEEARAASANDPVYVLTWGPLHDVARALYQAPDIADNIRLISISPYKQDARNPAAYNWLKDAVANKAAYKDLWWIQDHSSHIGMYADQWGTKDPDKNMGWVRDNVDGHGALGDLFHDVYAKDLYGNGDVNGLKMGDTPSLLYLLDAVNDNDPTASSWGGSFKKANYGSNVWVDRTDDASSLGNYDGARTVYQHRDAVWGDFAHLLDIAKNGASGSGGSGSGSSGGSTDDTTKETPTPTPEPDPVVDDTQDSDSSGGTPDGDVTTVSGSLPTFDLVGTNANESLRGGDSIDTIYGGRGDDEILGRSKADVLAGGAGNDDVNGGADNDTLIYVIGDNYGATDFYSGASGFDVLKIYGTAEELADSGLAADIAALERFIAANYDTGTNSGEVFSFDSLGLSVRGIESVKLILTDDVVTTPGTSNEDETPSGGSSGSGGSDGGSSADVLPSFGLNDGDQGSEILGTGSSDSINGAGGDDYIVGRGNADVLCGGSGSDQVRAGAGNDVLIYLLGEDDDASDLYVGQRGRDRLAIYGTEDQLSDAEFLAEIADLETFMAKNEDTTSHGGPTFDFDCIGLSVRAVESVDLIVVDDIPV</sequence>
<dbReference type="STRING" id="441112.SAMN04488094_11672"/>
<dbReference type="Gene3D" id="3.90.245.10">
    <property type="entry name" value="Ribonucleoside hydrolase-like"/>
    <property type="match status" value="1"/>
</dbReference>
<feature type="domain" description="Cellulose-binding Sde182 nucleoside hydrolase-like" evidence="2">
    <location>
        <begin position="6"/>
        <end position="266"/>
    </location>
</feature>
<feature type="region of interest" description="Disordered" evidence="1">
    <location>
        <begin position="519"/>
        <end position="553"/>
    </location>
</feature>
<protein>
    <submittedName>
        <fullName evidence="3">Inosine-uridine preferring nucleoside hydrolase</fullName>
    </submittedName>
</protein>
<dbReference type="InterPro" id="IPR036452">
    <property type="entry name" value="Ribo_hydro-like"/>
</dbReference>
<dbReference type="RefSeq" id="WP_177208428.1">
    <property type="nucleotide sequence ID" value="NZ_FOLG01000016.1"/>
</dbReference>
<proteinExistence type="predicted"/>
<feature type="compositionally biased region" description="Gly residues" evidence="1">
    <location>
        <begin position="534"/>
        <end position="543"/>
    </location>
</feature>
<feature type="compositionally biased region" description="Gly residues" evidence="1">
    <location>
        <begin position="318"/>
        <end position="329"/>
    </location>
</feature>
<evidence type="ECO:0000256" key="1">
    <source>
        <dbReference type="SAM" id="MobiDB-lite"/>
    </source>
</evidence>
<evidence type="ECO:0000313" key="4">
    <source>
        <dbReference type="Proteomes" id="UP000198728"/>
    </source>
</evidence>